<comment type="similarity">
    <text evidence="2">Belongs to the thiamine pyrophosphokinase family.</text>
</comment>
<dbReference type="InterPro" id="IPR007371">
    <property type="entry name" value="TPK_catalytic"/>
</dbReference>
<dbReference type="GO" id="GO:0016301">
    <property type="term" value="F:kinase activity"/>
    <property type="evidence" value="ECO:0007669"/>
    <property type="project" value="UniProtKB-KW"/>
</dbReference>
<dbReference type="Gene3D" id="3.40.50.10240">
    <property type="entry name" value="Thiamin pyrophosphokinase, catalytic domain"/>
    <property type="match status" value="1"/>
</dbReference>
<keyword evidence="5" id="KW-0418">Kinase</keyword>
<evidence type="ECO:0000256" key="5">
    <source>
        <dbReference type="ARBA" id="ARBA00022777"/>
    </source>
</evidence>
<evidence type="ECO:0000313" key="8">
    <source>
        <dbReference type="EMBL" id="GME76201.1"/>
    </source>
</evidence>
<dbReference type="SMART" id="SM00983">
    <property type="entry name" value="TPK_B1_binding"/>
    <property type="match status" value="1"/>
</dbReference>
<name>A0A9W6T393_CANBO</name>
<keyword evidence="3" id="KW-0808">Transferase</keyword>
<dbReference type="GO" id="GO:0009229">
    <property type="term" value="P:thiamine diphosphate biosynthetic process"/>
    <property type="evidence" value="ECO:0007669"/>
    <property type="project" value="InterPro"/>
</dbReference>
<evidence type="ECO:0000256" key="6">
    <source>
        <dbReference type="ARBA" id="ARBA00022840"/>
    </source>
</evidence>
<protein>
    <submittedName>
        <fullName evidence="8">Unnamed protein product</fullName>
    </submittedName>
</protein>
<dbReference type="CDD" id="cd07995">
    <property type="entry name" value="TPK"/>
    <property type="match status" value="1"/>
</dbReference>
<evidence type="ECO:0000313" key="9">
    <source>
        <dbReference type="Proteomes" id="UP001165120"/>
    </source>
</evidence>
<proteinExistence type="inferred from homology"/>
<dbReference type="AlphaFoldDB" id="A0A9W6T393"/>
<organism evidence="8 9">
    <name type="scientific">Candida boidinii</name>
    <name type="common">Yeast</name>
    <dbReference type="NCBI Taxonomy" id="5477"/>
    <lineage>
        <taxon>Eukaryota</taxon>
        <taxon>Fungi</taxon>
        <taxon>Dikarya</taxon>
        <taxon>Ascomycota</taxon>
        <taxon>Saccharomycotina</taxon>
        <taxon>Pichiomycetes</taxon>
        <taxon>Pichiales</taxon>
        <taxon>Pichiaceae</taxon>
        <taxon>Ogataea</taxon>
        <taxon>Ogataea/Candida clade</taxon>
    </lineage>
</organism>
<gene>
    <name evidence="8" type="ORF">Cboi02_000508900</name>
</gene>
<keyword evidence="6" id="KW-0067">ATP-binding</keyword>
<evidence type="ECO:0000256" key="2">
    <source>
        <dbReference type="ARBA" id="ARBA00006785"/>
    </source>
</evidence>
<dbReference type="InterPro" id="IPR036371">
    <property type="entry name" value="TPK_B1-bd_sf"/>
</dbReference>
<dbReference type="GO" id="GO:0004788">
    <property type="term" value="F:thiamine diphosphokinase activity"/>
    <property type="evidence" value="ECO:0007669"/>
    <property type="project" value="InterPro"/>
</dbReference>
<evidence type="ECO:0000256" key="1">
    <source>
        <dbReference type="ARBA" id="ARBA00005078"/>
    </source>
</evidence>
<evidence type="ECO:0000259" key="7">
    <source>
        <dbReference type="SMART" id="SM00983"/>
    </source>
</evidence>
<dbReference type="InterPro" id="IPR006282">
    <property type="entry name" value="Thi_PPkinase"/>
</dbReference>
<dbReference type="InterPro" id="IPR016966">
    <property type="entry name" value="Thiamin_pyrophosphokinase_euk"/>
</dbReference>
<comment type="caution">
    <text evidence="8">The sequence shown here is derived from an EMBL/GenBank/DDBJ whole genome shotgun (WGS) entry which is preliminary data.</text>
</comment>
<sequence>MSVVENDDSIDVSPPLYNDKTKKFEFEYRHPNDTPISSSSSSSYPDILIHNPLELFQQENAKAHDTNGDIKHGDGDNDDVDFIPCLGILNQKINLPISNFTKLWNNSVLKVCADGGANQLYNYILTNSLDPKDYVPDFIIGDLDSIKQKVINYYSSQNVPIKLQSSQYFTDLDKLISIINLSVNCPGLKDLDSYNDIDDLEMLENSEIINSDNNESFQKILLYLIGSIGGRFDQTIHSINQLIKNNSKRKNFRFFLFNSNYNEIIVLLNKGYNFIHLKNKTKSHTDNGGDHDGEEDGKESLVEIGLLPLYKPTKISTHGLKWDVHDWETCWGGNISSSNLLVGNSGFYVYSKDNPIFLNISY</sequence>
<dbReference type="EMBL" id="BSXN01002301">
    <property type="protein sequence ID" value="GME76201.1"/>
    <property type="molecule type" value="Genomic_DNA"/>
</dbReference>
<dbReference type="GO" id="GO:0030975">
    <property type="term" value="F:thiamine binding"/>
    <property type="evidence" value="ECO:0007669"/>
    <property type="project" value="InterPro"/>
</dbReference>
<dbReference type="PANTHER" id="PTHR13622">
    <property type="entry name" value="THIAMIN PYROPHOSPHOKINASE"/>
    <property type="match status" value="1"/>
</dbReference>
<dbReference type="InterPro" id="IPR036759">
    <property type="entry name" value="TPK_catalytic_sf"/>
</dbReference>
<dbReference type="Pfam" id="PF04263">
    <property type="entry name" value="TPK_catalytic"/>
    <property type="match status" value="1"/>
</dbReference>
<dbReference type="PANTHER" id="PTHR13622:SF8">
    <property type="entry name" value="THIAMIN PYROPHOSPHOKINASE 1"/>
    <property type="match status" value="1"/>
</dbReference>
<reference evidence="8" key="1">
    <citation type="submission" date="2023-04" db="EMBL/GenBank/DDBJ databases">
        <title>Candida boidinii NBRC 10035.</title>
        <authorList>
            <person name="Ichikawa N."/>
            <person name="Sato H."/>
            <person name="Tonouchi N."/>
        </authorList>
    </citation>
    <scope>NUCLEOTIDE SEQUENCE</scope>
    <source>
        <strain evidence="8">NBRC 10035</strain>
    </source>
</reference>
<evidence type="ECO:0000256" key="3">
    <source>
        <dbReference type="ARBA" id="ARBA00022679"/>
    </source>
</evidence>
<dbReference type="InterPro" id="IPR007373">
    <property type="entry name" value="Thiamin_PyroPKinase_B1-bd"/>
</dbReference>
<dbReference type="Pfam" id="PF04265">
    <property type="entry name" value="TPK_B1_binding"/>
    <property type="match status" value="1"/>
</dbReference>
<keyword evidence="4" id="KW-0547">Nucleotide-binding</keyword>
<dbReference type="SUPFAM" id="SSF63862">
    <property type="entry name" value="Thiamin pyrophosphokinase, substrate-binding domain"/>
    <property type="match status" value="1"/>
</dbReference>
<feature type="domain" description="Thiamin pyrophosphokinase thiamin-binding" evidence="7">
    <location>
        <begin position="289"/>
        <end position="356"/>
    </location>
</feature>
<dbReference type="GO" id="GO:0005524">
    <property type="term" value="F:ATP binding"/>
    <property type="evidence" value="ECO:0007669"/>
    <property type="project" value="UniProtKB-KW"/>
</dbReference>
<dbReference type="NCBIfam" id="TIGR01378">
    <property type="entry name" value="thi_PPkinase"/>
    <property type="match status" value="1"/>
</dbReference>
<keyword evidence="9" id="KW-1185">Reference proteome</keyword>
<evidence type="ECO:0000256" key="4">
    <source>
        <dbReference type="ARBA" id="ARBA00022741"/>
    </source>
</evidence>
<accession>A0A9W6T393</accession>
<dbReference type="SUPFAM" id="SSF63999">
    <property type="entry name" value="Thiamin pyrophosphokinase, catalytic domain"/>
    <property type="match status" value="1"/>
</dbReference>
<comment type="pathway">
    <text evidence="1">Cofactor biosynthesis; thiamine diphosphate biosynthesis; thiamine diphosphate from thiamine: step 1/1.</text>
</comment>
<dbReference type="GO" id="GO:0006772">
    <property type="term" value="P:thiamine metabolic process"/>
    <property type="evidence" value="ECO:0007669"/>
    <property type="project" value="InterPro"/>
</dbReference>
<dbReference type="Proteomes" id="UP001165120">
    <property type="component" value="Unassembled WGS sequence"/>
</dbReference>
<dbReference type="Gene3D" id="2.60.120.320">
    <property type="entry name" value="Thiamin pyrophosphokinase, thiamin-binding domain"/>
    <property type="match status" value="1"/>
</dbReference>
<dbReference type="PIRSF" id="PIRSF031057">
    <property type="entry name" value="Thiamin_pyrophosphokinase"/>
    <property type="match status" value="1"/>
</dbReference>